<dbReference type="Proteomes" id="UP000596661">
    <property type="component" value="Chromosome 4"/>
</dbReference>
<keyword evidence="2" id="KW-1185">Reference proteome</keyword>
<reference evidence="1" key="1">
    <citation type="submission" date="2018-11" db="EMBL/GenBank/DDBJ databases">
        <authorList>
            <person name="Grassa J C."/>
        </authorList>
    </citation>
    <scope>NUCLEOTIDE SEQUENCE [LARGE SCALE GENOMIC DNA]</scope>
</reference>
<name>A0A803PJE6_CANSA</name>
<reference evidence="1" key="2">
    <citation type="submission" date="2021-03" db="UniProtKB">
        <authorList>
            <consortium name="EnsemblPlants"/>
        </authorList>
    </citation>
    <scope>IDENTIFICATION</scope>
</reference>
<dbReference type="Gramene" id="evm.model.04.957">
    <property type="protein sequence ID" value="cds.evm.model.04.957"/>
    <property type="gene ID" value="evm.TU.04.957"/>
</dbReference>
<dbReference type="EnsemblPlants" id="evm.model.04.957">
    <property type="protein sequence ID" value="cds.evm.model.04.957"/>
    <property type="gene ID" value="evm.TU.04.957"/>
</dbReference>
<accession>A0A803PJE6</accession>
<protein>
    <submittedName>
        <fullName evidence="1">Uncharacterized protein</fullName>
    </submittedName>
</protein>
<evidence type="ECO:0000313" key="2">
    <source>
        <dbReference type="Proteomes" id="UP000596661"/>
    </source>
</evidence>
<organism evidence="1 2">
    <name type="scientific">Cannabis sativa</name>
    <name type="common">Hemp</name>
    <name type="synonym">Marijuana</name>
    <dbReference type="NCBI Taxonomy" id="3483"/>
    <lineage>
        <taxon>Eukaryota</taxon>
        <taxon>Viridiplantae</taxon>
        <taxon>Streptophyta</taxon>
        <taxon>Embryophyta</taxon>
        <taxon>Tracheophyta</taxon>
        <taxon>Spermatophyta</taxon>
        <taxon>Magnoliopsida</taxon>
        <taxon>eudicotyledons</taxon>
        <taxon>Gunneridae</taxon>
        <taxon>Pentapetalae</taxon>
        <taxon>rosids</taxon>
        <taxon>fabids</taxon>
        <taxon>Rosales</taxon>
        <taxon>Cannabaceae</taxon>
        <taxon>Cannabis</taxon>
    </lineage>
</organism>
<dbReference type="EMBL" id="UZAU01000371">
    <property type="status" value="NOT_ANNOTATED_CDS"/>
    <property type="molecule type" value="Genomic_DNA"/>
</dbReference>
<evidence type="ECO:0000313" key="1">
    <source>
        <dbReference type="EnsemblPlants" id="cds.evm.model.04.957"/>
    </source>
</evidence>
<dbReference type="AlphaFoldDB" id="A0A803PJE6"/>
<proteinExistence type="predicted"/>
<sequence length="138" mass="15189">MGRNGNQTPEVTVEVGSVATRGISAQRTAQNSALNVVAQENINQTQTPNIAVSQFESTLKQPFVLKFVGSEFGGFSLRYLWKLVEEEIKAHVALSGILENIPSDMHIGHPVERPVEQAVRLVEQAERPAELEERAQPT</sequence>